<evidence type="ECO:0000313" key="3">
    <source>
        <dbReference type="Proteomes" id="UP000824013"/>
    </source>
</evidence>
<dbReference type="Gene3D" id="3.40.50.720">
    <property type="entry name" value="NAD(P)-binding Rossmann-like Domain"/>
    <property type="match status" value="1"/>
</dbReference>
<dbReference type="Proteomes" id="UP000824013">
    <property type="component" value="Unassembled WGS sequence"/>
</dbReference>
<accession>A0A9D2CP53</accession>
<proteinExistence type="predicted"/>
<name>A0A9D2CP53_9LACO</name>
<gene>
    <name evidence="2" type="ORF">H9820_09395</name>
</gene>
<organism evidence="2 3">
    <name type="scientific">Candidatus Companilactobacillus pullicola</name>
    <dbReference type="NCBI Taxonomy" id="2838523"/>
    <lineage>
        <taxon>Bacteria</taxon>
        <taxon>Bacillati</taxon>
        <taxon>Bacillota</taxon>
        <taxon>Bacilli</taxon>
        <taxon>Lactobacillales</taxon>
        <taxon>Lactobacillaceae</taxon>
        <taxon>Companilactobacillus</taxon>
    </lineage>
</organism>
<reference evidence="2" key="2">
    <citation type="submission" date="2021-04" db="EMBL/GenBank/DDBJ databases">
        <authorList>
            <person name="Gilroy R."/>
        </authorList>
    </citation>
    <scope>NUCLEOTIDE SEQUENCE</scope>
    <source>
        <strain evidence="2">3204</strain>
    </source>
</reference>
<dbReference type="PANTHER" id="PTHR43708:SF7">
    <property type="entry name" value="OXIDOREDUCTASE"/>
    <property type="match status" value="1"/>
</dbReference>
<dbReference type="InterPro" id="IPR036291">
    <property type="entry name" value="NAD(P)-bd_dom_sf"/>
</dbReference>
<dbReference type="PANTHER" id="PTHR43708">
    <property type="entry name" value="CONSERVED EXPRESSED OXIDOREDUCTASE (EUROFUNG)"/>
    <property type="match status" value="1"/>
</dbReference>
<evidence type="ECO:0000259" key="1">
    <source>
        <dbReference type="Pfam" id="PF01408"/>
    </source>
</evidence>
<dbReference type="AlphaFoldDB" id="A0A9D2CP53"/>
<dbReference type="SUPFAM" id="SSF51735">
    <property type="entry name" value="NAD(P)-binding Rossmann-fold domains"/>
    <property type="match status" value="1"/>
</dbReference>
<dbReference type="InterPro" id="IPR051317">
    <property type="entry name" value="Gfo/Idh/MocA_oxidoreduct"/>
</dbReference>
<dbReference type="GO" id="GO:0000166">
    <property type="term" value="F:nucleotide binding"/>
    <property type="evidence" value="ECO:0007669"/>
    <property type="project" value="InterPro"/>
</dbReference>
<feature type="domain" description="Gfo/Idh/MocA-like oxidoreductase N-terminal" evidence="1">
    <location>
        <begin position="3"/>
        <end position="85"/>
    </location>
</feature>
<dbReference type="EMBL" id="DXCM01000068">
    <property type="protein sequence ID" value="HIY93137.1"/>
    <property type="molecule type" value="Genomic_DNA"/>
</dbReference>
<dbReference type="Pfam" id="PF01408">
    <property type="entry name" value="GFO_IDH_MocA"/>
    <property type="match status" value="1"/>
</dbReference>
<sequence>MTLKIAFIGFGKSANRYHLPYLNIRDNFEVKTVYTRKAPDEKRAKPYRQKGVNFTNDLNDILNDSEIDLVTICTPASTHYQLAKQEI</sequence>
<protein>
    <submittedName>
        <fullName evidence="2">Gfo/Idh/MocA family oxidoreductase</fullName>
    </submittedName>
</protein>
<reference evidence="2" key="1">
    <citation type="journal article" date="2021" name="PeerJ">
        <title>Extensive microbial diversity within the chicken gut microbiome revealed by metagenomics and culture.</title>
        <authorList>
            <person name="Gilroy R."/>
            <person name="Ravi A."/>
            <person name="Getino M."/>
            <person name="Pursley I."/>
            <person name="Horton D.L."/>
            <person name="Alikhan N.F."/>
            <person name="Baker D."/>
            <person name="Gharbi K."/>
            <person name="Hall N."/>
            <person name="Watson M."/>
            <person name="Adriaenssens E.M."/>
            <person name="Foster-Nyarko E."/>
            <person name="Jarju S."/>
            <person name="Secka A."/>
            <person name="Antonio M."/>
            <person name="Oren A."/>
            <person name="Chaudhuri R.R."/>
            <person name="La Ragione R."/>
            <person name="Hildebrand F."/>
            <person name="Pallen M.J."/>
        </authorList>
    </citation>
    <scope>NUCLEOTIDE SEQUENCE</scope>
    <source>
        <strain evidence="2">3204</strain>
    </source>
</reference>
<comment type="caution">
    <text evidence="2">The sequence shown here is derived from an EMBL/GenBank/DDBJ whole genome shotgun (WGS) entry which is preliminary data.</text>
</comment>
<feature type="non-terminal residue" evidence="2">
    <location>
        <position position="87"/>
    </location>
</feature>
<evidence type="ECO:0000313" key="2">
    <source>
        <dbReference type="EMBL" id="HIY93137.1"/>
    </source>
</evidence>
<dbReference type="InterPro" id="IPR000683">
    <property type="entry name" value="Gfo/Idh/MocA-like_OxRdtase_N"/>
</dbReference>